<dbReference type="InterPro" id="IPR016035">
    <property type="entry name" value="Acyl_Trfase/lysoPLipase"/>
</dbReference>
<feature type="transmembrane region" description="Helical" evidence="3">
    <location>
        <begin position="132"/>
        <end position="152"/>
    </location>
</feature>
<keyword evidence="3" id="KW-1133">Transmembrane helix</keyword>
<keyword evidence="1 2" id="KW-0443">Lipid metabolism</keyword>
<dbReference type="Gene3D" id="3.40.1090.10">
    <property type="entry name" value="Cytosolic phospholipase A2 catalytic domain"/>
    <property type="match status" value="2"/>
</dbReference>
<keyword evidence="6" id="KW-1185">Reference proteome</keyword>
<dbReference type="PROSITE" id="PS51635">
    <property type="entry name" value="PNPLA"/>
    <property type="match status" value="1"/>
</dbReference>
<evidence type="ECO:0000256" key="2">
    <source>
        <dbReference type="PROSITE-ProRule" id="PRU01161"/>
    </source>
</evidence>
<feature type="short sequence motif" description="DGA/G" evidence="2">
    <location>
        <begin position="360"/>
        <end position="362"/>
    </location>
</feature>
<feature type="transmembrane region" description="Helical" evidence="3">
    <location>
        <begin position="158"/>
        <end position="182"/>
    </location>
</feature>
<proteinExistence type="predicted"/>
<protein>
    <recommendedName>
        <fullName evidence="4">PNPLA domain-containing protein</fullName>
    </recommendedName>
</protein>
<feature type="short sequence motif" description="GXSXG" evidence="2">
    <location>
        <begin position="42"/>
        <end position="46"/>
    </location>
</feature>
<name>A0ABV7Z6Z5_9DEIO</name>
<feature type="active site" description="Proton acceptor" evidence="2">
    <location>
        <position position="360"/>
    </location>
</feature>
<keyword evidence="2" id="KW-0378">Hydrolase</keyword>
<dbReference type="Proteomes" id="UP001595803">
    <property type="component" value="Unassembled WGS sequence"/>
</dbReference>
<evidence type="ECO:0000313" key="5">
    <source>
        <dbReference type="EMBL" id="MFC3832848.1"/>
    </source>
</evidence>
<evidence type="ECO:0000256" key="3">
    <source>
        <dbReference type="SAM" id="Phobius"/>
    </source>
</evidence>
<feature type="domain" description="PNPLA" evidence="4">
    <location>
        <begin position="12"/>
        <end position="373"/>
    </location>
</feature>
<evidence type="ECO:0000256" key="1">
    <source>
        <dbReference type="ARBA" id="ARBA00023098"/>
    </source>
</evidence>
<evidence type="ECO:0000313" key="6">
    <source>
        <dbReference type="Proteomes" id="UP001595803"/>
    </source>
</evidence>
<dbReference type="EMBL" id="JBHRZG010000009">
    <property type="protein sequence ID" value="MFC3832848.1"/>
    <property type="molecule type" value="Genomic_DNA"/>
</dbReference>
<evidence type="ECO:0000259" key="4">
    <source>
        <dbReference type="PROSITE" id="PS51635"/>
    </source>
</evidence>
<keyword evidence="3" id="KW-0472">Membrane</keyword>
<dbReference type="SUPFAM" id="SSF52151">
    <property type="entry name" value="FabD/lysophospholipase-like"/>
    <property type="match status" value="1"/>
</dbReference>
<sequence>MMPVPPQRSCNLLLEGGITSGIVYPALITTLAETYRFRHVGGTSAGAIGAAFTAAAEYARSGTIPYDGMAVIDRLAADLGKPISQTPGAPLLLQALFQPTDQTRGTFELLSATLASDRLTRLPLKALAQQPLAGLLGALPGLGVVGLTQAAGRPPVQAGGLALGGVLAVVGAVTATLAGGVLRGRQALEASRYGVCPGHMPPDYSPPALTDWLSQAINEVAGLPRDGAPLTFADLEGRGVTLRTITTCLTLGRPYSLPFANNLFYFKKDEMRALFPDAVVRHLVNHGRQPANLDEKKLYASLAQREIYPLPEGKNLPVVVAVRLSLSFPILISAVQLHAVDYSRPMPPGGYDATPVLFTDGGLSSNLPLHFFDSALPEYPTFAVNLRSFPEGQVPDPDEAKNVWLPERSVQGRLPEFRPVKDLSGFGEGILDTSRNWKDGIYITAPGYRDRIVHVHLDGRVEGGLNLSMDNTVVQRLVKRGQAAAQALIDKFSSPDAWNRHRRVRLVNLLCAVADVGREYEAAFASPEGTMSWDAVLAGEDLGYSFADSEAAQFNDISTKLREIGQIDATMDNRPKPYQQLRLILEP</sequence>
<dbReference type="InterPro" id="IPR002641">
    <property type="entry name" value="PNPLA_dom"/>
</dbReference>
<reference evidence="6" key="1">
    <citation type="journal article" date="2019" name="Int. J. Syst. Evol. Microbiol.">
        <title>The Global Catalogue of Microorganisms (GCM) 10K type strain sequencing project: providing services to taxonomists for standard genome sequencing and annotation.</title>
        <authorList>
            <consortium name="The Broad Institute Genomics Platform"/>
            <consortium name="The Broad Institute Genome Sequencing Center for Infectious Disease"/>
            <person name="Wu L."/>
            <person name="Ma J."/>
        </authorList>
    </citation>
    <scope>NUCLEOTIDE SEQUENCE [LARGE SCALE GENOMIC DNA]</scope>
    <source>
        <strain evidence="6">CCTCC AB 2017081</strain>
    </source>
</reference>
<comment type="caution">
    <text evidence="5">The sequence shown here is derived from an EMBL/GenBank/DDBJ whole genome shotgun (WGS) entry which is preliminary data.</text>
</comment>
<dbReference type="RefSeq" id="WP_322474752.1">
    <property type="nucleotide sequence ID" value="NZ_JBHRZG010000009.1"/>
</dbReference>
<feature type="active site" description="Nucleophile" evidence="2">
    <location>
        <position position="44"/>
    </location>
</feature>
<keyword evidence="2" id="KW-0442">Lipid degradation</keyword>
<organism evidence="5 6">
    <name type="scientific">Deinococcus rufus</name>
    <dbReference type="NCBI Taxonomy" id="2136097"/>
    <lineage>
        <taxon>Bacteria</taxon>
        <taxon>Thermotogati</taxon>
        <taxon>Deinococcota</taxon>
        <taxon>Deinococci</taxon>
        <taxon>Deinococcales</taxon>
        <taxon>Deinococcaceae</taxon>
        <taxon>Deinococcus</taxon>
    </lineage>
</organism>
<gene>
    <name evidence="5" type="ORF">ACFOSB_08255</name>
</gene>
<accession>A0ABV7Z6Z5</accession>
<comment type="caution">
    <text evidence="2">Lacks conserved residue(s) required for the propagation of feature annotation.</text>
</comment>
<keyword evidence="3" id="KW-0812">Transmembrane</keyword>